<organism evidence="2 3">
    <name type="scientific">Sanghuangporus baumii</name>
    <name type="common">Phellinus baumii</name>
    <dbReference type="NCBI Taxonomy" id="108892"/>
    <lineage>
        <taxon>Eukaryota</taxon>
        <taxon>Fungi</taxon>
        <taxon>Dikarya</taxon>
        <taxon>Basidiomycota</taxon>
        <taxon>Agaricomycotina</taxon>
        <taxon>Agaricomycetes</taxon>
        <taxon>Hymenochaetales</taxon>
        <taxon>Hymenochaetaceae</taxon>
        <taxon>Sanghuangporus</taxon>
    </lineage>
</organism>
<evidence type="ECO:0000313" key="3">
    <source>
        <dbReference type="Proteomes" id="UP000757232"/>
    </source>
</evidence>
<feature type="region of interest" description="Disordered" evidence="1">
    <location>
        <begin position="1"/>
        <end position="100"/>
    </location>
</feature>
<dbReference type="Proteomes" id="UP000757232">
    <property type="component" value="Unassembled WGS sequence"/>
</dbReference>
<feature type="compositionally biased region" description="Pro residues" evidence="1">
    <location>
        <begin position="46"/>
        <end position="55"/>
    </location>
</feature>
<name>A0A9Q5I1Q2_SANBA</name>
<accession>A0A9Q5I1Q2</accession>
<comment type="caution">
    <text evidence="2">The sequence shown here is derived from an EMBL/GenBank/DDBJ whole genome shotgun (WGS) entry which is preliminary data.</text>
</comment>
<sequence>MPRRQNDTEREIASSPYPIMPLRPKGVRYRGEGRINYDALRAQMKTPPPTRPTTPPSSRAFQATPPRKRNPEDLMFIKKPSPSSSSLKSPSERMRCVSSPYASPSRLSGVARRLFSGPAPGIKNLKVPQNNIYPPRLRANERADYSGEDTVHLGMYAHVGCCVGAPDAVSTEPLNLPSAHIVICFQWKGYEAYGVFSARVDIPKFRQKPFDSRRDILKEVKKLFLDFRGKVAHRRRAGEDTSRPAVDVLAFGDNDIRVTRLEKRSEMTYQVIFTYPARVED</sequence>
<dbReference type="AlphaFoldDB" id="A0A9Q5I1Q2"/>
<dbReference type="EMBL" id="LNZH02000142">
    <property type="protein sequence ID" value="OCB90058.1"/>
    <property type="molecule type" value="Genomic_DNA"/>
</dbReference>
<keyword evidence="3" id="KW-1185">Reference proteome</keyword>
<evidence type="ECO:0000256" key="1">
    <source>
        <dbReference type="SAM" id="MobiDB-lite"/>
    </source>
</evidence>
<gene>
    <name evidence="2" type="ORF">A7U60_g2722</name>
</gene>
<protein>
    <submittedName>
        <fullName evidence="2">Uncharacterized protein</fullName>
    </submittedName>
</protein>
<reference evidence="2" key="1">
    <citation type="submission" date="2016-06" db="EMBL/GenBank/DDBJ databases">
        <title>Draft Genome sequence of the fungus Inonotus baumii.</title>
        <authorList>
            <person name="Zhu H."/>
            <person name="Lin W."/>
        </authorList>
    </citation>
    <scope>NUCLEOTIDE SEQUENCE</scope>
    <source>
        <strain evidence="2">821</strain>
    </source>
</reference>
<feature type="compositionally biased region" description="Low complexity" evidence="1">
    <location>
        <begin position="78"/>
        <end position="89"/>
    </location>
</feature>
<feature type="compositionally biased region" description="Basic and acidic residues" evidence="1">
    <location>
        <begin position="1"/>
        <end position="12"/>
    </location>
</feature>
<evidence type="ECO:0000313" key="2">
    <source>
        <dbReference type="EMBL" id="OCB90058.1"/>
    </source>
</evidence>
<proteinExistence type="predicted"/>